<evidence type="ECO:0000313" key="2">
    <source>
        <dbReference type="EMBL" id="AKV02909.1"/>
    </source>
</evidence>
<evidence type="ECO:0000313" key="3">
    <source>
        <dbReference type="Proteomes" id="UP000064967"/>
    </source>
</evidence>
<dbReference type="KEGG" id="llu:AKJ09_09572"/>
<dbReference type="EMBL" id="CP012333">
    <property type="protein sequence ID" value="AKV02909.1"/>
    <property type="molecule type" value="Genomic_DNA"/>
</dbReference>
<sequence length="190" mass="21676">MTQDEHQRVQRIKEYVLARLREELGNAPRGAQAQLAKRLGVSGAHLSNMLSPNPTRQPGEDFRRKVAAHWGFSYAQMEALALGEEAPVIAPRPVGFRLGPPPINLSGVLAEYAWMPELPQDLREIVREQARLHHRFSGVDYSRDEWQRIVTGLEREVLGLLAWRAQSSTEEDPEALTRRNTTRRPRRARS</sequence>
<dbReference type="AlphaFoldDB" id="A0A0K1QAZ5"/>
<gene>
    <name evidence="2" type="ORF">AKJ09_09572</name>
</gene>
<proteinExistence type="predicted"/>
<keyword evidence="3" id="KW-1185">Reference proteome</keyword>
<feature type="region of interest" description="Disordered" evidence="1">
    <location>
        <begin position="166"/>
        <end position="190"/>
    </location>
</feature>
<dbReference type="Proteomes" id="UP000064967">
    <property type="component" value="Chromosome"/>
</dbReference>
<organism evidence="2 3">
    <name type="scientific">Labilithrix luteola</name>
    <dbReference type="NCBI Taxonomy" id="1391654"/>
    <lineage>
        <taxon>Bacteria</taxon>
        <taxon>Pseudomonadati</taxon>
        <taxon>Myxococcota</taxon>
        <taxon>Polyangia</taxon>
        <taxon>Polyangiales</taxon>
        <taxon>Labilitrichaceae</taxon>
        <taxon>Labilithrix</taxon>
    </lineage>
</organism>
<dbReference type="RefSeq" id="WP_146653764.1">
    <property type="nucleotide sequence ID" value="NZ_CP012333.1"/>
</dbReference>
<accession>A0A0K1QAZ5</accession>
<name>A0A0K1QAZ5_9BACT</name>
<reference evidence="2 3" key="1">
    <citation type="submission" date="2015-08" db="EMBL/GenBank/DDBJ databases">
        <authorList>
            <person name="Babu N.S."/>
            <person name="Beckwith C.J."/>
            <person name="Beseler K.G."/>
            <person name="Brison A."/>
            <person name="Carone J.V."/>
            <person name="Caskin T.P."/>
            <person name="Diamond M."/>
            <person name="Durham M.E."/>
            <person name="Foxe J.M."/>
            <person name="Go M."/>
            <person name="Henderson B.A."/>
            <person name="Jones I.B."/>
            <person name="McGettigan J.A."/>
            <person name="Micheletti S.J."/>
            <person name="Nasrallah M.E."/>
            <person name="Ortiz D."/>
            <person name="Piller C.R."/>
            <person name="Privatt S.R."/>
            <person name="Schneider S.L."/>
            <person name="Sharp S."/>
            <person name="Smith T.C."/>
            <person name="Stanton J.D."/>
            <person name="Ullery H.E."/>
            <person name="Wilson R.J."/>
            <person name="Serrano M.G."/>
            <person name="Buck G."/>
            <person name="Lee V."/>
            <person name="Wang Y."/>
            <person name="Carvalho R."/>
            <person name="Voegtly L."/>
            <person name="Shi R."/>
            <person name="Duckworth R."/>
            <person name="Johnson A."/>
            <person name="Loviza R."/>
            <person name="Walstead R."/>
            <person name="Shah Z."/>
            <person name="Kiflezghi M."/>
            <person name="Wade K."/>
            <person name="Ball S.L."/>
            <person name="Bradley K.W."/>
            <person name="Asai D.J."/>
            <person name="Bowman C.A."/>
            <person name="Russell D.A."/>
            <person name="Pope W.H."/>
            <person name="Jacobs-Sera D."/>
            <person name="Hendrix R.W."/>
            <person name="Hatfull G.F."/>
        </authorList>
    </citation>
    <scope>NUCLEOTIDE SEQUENCE [LARGE SCALE GENOMIC DNA]</scope>
    <source>
        <strain evidence="2 3">DSM 27648</strain>
    </source>
</reference>
<protein>
    <submittedName>
        <fullName evidence="2">Uncharacterized protein</fullName>
    </submittedName>
</protein>
<feature type="compositionally biased region" description="Basic residues" evidence="1">
    <location>
        <begin position="180"/>
        <end position="190"/>
    </location>
</feature>
<evidence type="ECO:0000256" key="1">
    <source>
        <dbReference type="SAM" id="MobiDB-lite"/>
    </source>
</evidence>